<evidence type="ECO:0000313" key="2">
    <source>
        <dbReference type="Proteomes" id="UP000017246"/>
    </source>
</evidence>
<protein>
    <submittedName>
        <fullName evidence="1">Expressed protein</fullName>
    </submittedName>
</protein>
<keyword evidence="2" id="KW-1185">Reference proteome</keyword>
<name>A0A068XX26_ECHMU</name>
<organism evidence="1 2">
    <name type="scientific">Echinococcus multilocularis</name>
    <name type="common">Fox tapeworm</name>
    <dbReference type="NCBI Taxonomy" id="6211"/>
    <lineage>
        <taxon>Eukaryota</taxon>
        <taxon>Metazoa</taxon>
        <taxon>Spiralia</taxon>
        <taxon>Lophotrochozoa</taxon>
        <taxon>Platyhelminthes</taxon>
        <taxon>Cestoda</taxon>
        <taxon>Eucestoda</taxon>
        <taxon>Cyclophyllidea</taxon>
        <taxon>Taeniidae</taxon>
        <taxon>Echinococcus</taxon>
    </lineage>
</organism>
<evidence type="ECO:0000313" key="1">
    <source>
        <dbReference type="EMBL" id="CDS36803.1"/>
    </source>
</evidence>
<reference evidence="1" key="2">
    <citation type="submission" date="2015-11" db="EMBL/GenBank/DDBJ databases">
        <authorList>
            <person name="Zhang Y."/>
            <person name="Guo Z."/>
        </authorList>
    </citation>
    <scope>NUCLEOTIDE SEQUENCE</scope>
</reference>
<gene>
    <name evidence="1" type="ORF">EmuJ_000397500</name>
</gene>
<reference evidence="1" key="1">
    <citation type="journal article" date="2013" name="Nature">
        <title>The genomes of four tapeworm species reveal adaptations to parasitism.</title>
        <authorList>
            <person name="Tsai I.J."/>
            <person name="Zarowiecki M."/>
            <person name="Holroyd N."/>
            <person name="Garciarrubio A."/>
            <person name="Sanchez-Flores A."/>
            <person name="Brooks K.L."/>
            <person name="Tracey A."/>
            <person name="Bobes R.J."/>
            <person name="Fragoso G."/>
            <person name="Sciutto E."/>
            <person name="Aslett M."/>
            <person name="Beasley H."/>
            <person name="Bennett H.M."/>
            <person name="Cai J."/>
            <person name="Camicia F."/>
            <person name="Clark R."/>
            <person name="Cucher M."/>
            <person name="De Silva N."/>
            <person name="Day T.A."/>
            <person name="Deplazes P."/>
            <person name="Estrada K."/>
            <person name="Fernandez C."/>
            <person name="Holland P.W."/>
            <person name="Hou J."/>
            <person name="Hu S."/>
            <person name="Huckvale T."/>
            <person name="Hung S.S."/>
            <person name="Kamenetzky L."/>
            <person name="Keane J.A."/>
            <person name="Kiss F."/>
            <person name="Koziol U."/>
            <person name="Lambert O."/>
            <person name="Liu K."/>
            <person name="Luo X."/>
            <person name="Luo Y."/>
            <person name="Macchiaroli N."/>
            <person name="Nichol S."/>
            <person name="Paps J."/>
            <person name="Parkinson J."/>
            <person name="Pouchkina-Stantcheva N."/>
            <person name="Riddiford N."/>
            <person name="Rosenzvit M."/>
            <person name="Salinas G."/>
            <person name="Wasmuth J.D."/>
            <person name="Zamanian M."/>
            <person name="Zheng Y."/>
            <person name="Cai X."/>
            <person name="Soberon X."/>
            <person name="Olson P.D."/>
            <person name="Laclette J.P."/>
            <person name="Brehm K."/>
            <person name="Berriman M."/>
            <person name="Garciarrubio A."/>
            <person name="Bobes R.J."/>
            <person name="Fragoso G."/>
            <person name="Sanchez-Flores A."/>
            <person name="Estrada K."/>
            <person name="Cevallos M.A."/>
            <person name="Morett E."/>
            <person name="Gonzalez V."/>
            <person name="Portillo T."/>
            <person name="Ochoa-Leyva A."/>
            <person name="Jose M.V."/>
            <person name="Sciutto E."/>
            <person name="Landa A."/>
            <person name="Jimenez L."/>
            <person name="Valdes V."/>
            <person name="Carrero J.C."/>
            <person name="Larralde C."/>
            <person name="Morales-Montor J."/>
            <person name="Limon-Lason J."/>
            <person name="Soberon X."/>
            <person name="Laclette J.P."/>
        </authorList>
    </citation>
    <scope>NUCLEOTIDE SEQUENCE [LARGE SCALE GENOMIC DNA]</scope>
</reference>
<proteinExistence type="predicted"/>
<sequence length="119" mass="13162">MPHIATSNVRQQHDNQECNSLKVINHPVNTQPAASRYVALMHYTNSRNTFKFSVTLTSKKGSTGGTPMSIRSHKTNHDRALNFLLPTQIPQIFAQKALAEYPCANATYFPSSPSSSTTI</sequence>
<accession>A0A068XX26</accession>
<dbReference type="AlphaFoldDB" id="A0A068XX26"/>
<dbReference type="EMBL" id="LN901740">
    <property type="protein sequence ID" value="CDS36803.1"/>
    <property type="molecule type" value="Genomic_DNA"/>
</dbReference>
<dbReference type="Proteomes" id="UP000017246">
    <property type="component" value="Unassembled WGS sequence"/>
</dbReference>